<keyword evidence="1" id="KW-0175">Coiled coil</keyword>
<dbReference type="EMBL" id="FONY01000005">
    <property type="protein sequence ID" value="SFE67345.1"/>
    <property type="molecule type" value="Genomic_DNA"/>
</dbReference>
<evidence type="ECO:0000256" key="1">
    <source>
        <dbReference type="SAM" id="Coils"/>
    </source>
</evidence>
<dbReference type="OrthoDB" id="325673at2"/>
<proteinExistence type="predicted"/>
<feature type="coiled-coil region" evidence="1">
    <location>
        <begin position="234"/>
        <end position="281"/>
    </location>
</feature>
<dbReference type="Proteomes" id="UP000199513">
    <property type="component" value="Unassembled WGS sequence"/>
</dbReference>
<gene>
    <name evidence="2" type="ORF">SAMN04488541_10056</name>
</gene>
<protein>
    <submittedName>
        <fullName evidence="2">Uncharacterized protein</fullName>
    </submittedName>
</protein>
<dbReference type="AlphaFoldDB" id="A0A1I2CGU6"/>
<organism evidence="2 3">
    <name type="scientific">Thermoflexibacter ruber</name>
    <dbReference type="NCBI Taxonomy" id="1003"/>
    <lineage>
        <taxon>Bacteria</taxon>
        <taxon>Pseudomonadati</taxon>
        <taxon>Bacteroidota</taxon>
        <taxon>Cytophagia</taxon>
        <taxon>Cytophagales</taxon>
        <taxon>Thermoflexibacteraceae</taxon>
        <taxon>Thermoflexibacter</taxon>
    </lineage>
</organism>
<dbReference type="InterPro" id="IPR047715">
    <property type="entry name" value="EboA_dom"/>
</dbReference>
<sequence length="301" mass="34694">MMPTFQTDIIEARNFLYQLLVRQVDEKAKNWIEQKIHLLANSFSTQNFYIAFTSAPRFVGKQNLHLSPMEESEANAIRKGFTLKNWTIDRTTRILFVLYLPTENAENHVSILSKVFQTAEVNELVALYAALPLLPFPEKYIYQCTEGIRTNMAPVFEAVALNNPFPAEFLDENAWNQLFLKAIFTGKKIYQIQGIKQRANATLAQICSDFAHERWAAGRKVTPELWMPVVHFINDTILKDLEKLKESNDILQRQALVLVCLESSHAQVKELLTGMEDLKEKALKGEFSWESISEQWHEANQ</sequence>
<name>A0A1I2CGU6_9BACT</name>
<dbReference type="NCBIfam" id="NF035938">
    <property type="entry name" value="EboA_domain"/>
    <property type="match status" value="1"/>
</dbReference>
<accession>A0A1I2CGU6</accession>
<evidence type="ECO:0000313" key="2">
    <source>
        <dbReference type="EMBL" id="SFE67345.1"/>
    </source>
</evidence>
<evidence type="ECO:0000313" key="3">
    <source>
        <dbReference type="Proteomes" id="UP000199513"/>
    </source>
</evidence>
<dbReference type="RefSeq" id="WP_091540297.1">
    <property type="nucleotide sequence ID" value="NZ_FONY01000005.1"/>
</dbReference>
<reference evidence="2 3" key="1">
    <citation type="submission" date="2016-10" db="EMBL/GenBank/DDBJ databases">
        <authorList>
            <person name="de Groot N.N."/>
        </authorList>
    </citation>
    <scope>NUCLEOTIDE SEQUENCE [LARGE SCALE GENOMIC DNA]</scope>
    <source>
        <strain>GEY</strain>
        <strain evidence="3">DSM 9560</strain>
    </source>
</reference>
<keyword evidence="3" id="KW-1185">Reference proteome</keyword>
<dbReference type="STRING" id="1003.SAMN04488541_10056"/>